<keyword evidence="2" id="KW-1185">Reference proteome</keyword>
<gene>
    <name evidence="1" type="ORF">B0J15DRAFT_468388</name>
</gene>
<comment type="caution">
    <text evidence="1">The sequence shown here is derived from an EMBL/GenBank/DDBJ whole genome shotgun (WGS) entry which is preliminary data.</text>
</comment>
<reference evidence="1" key="1">
    <citation type="journal article" date="2021" name="Nat. Commun.">
        <title>Genetic determinants of endophytism in the Arabidopsis root mycobiome.</title>
        <authorList>
            <person name="Mesny F."/>
            <person name="Miyauchi S."/>
            <person name="Thiergart T."/>
            <person name="Pickel B."/>
            <person name="Atanasova L."/>
            <person name="Karlsson M."/>
            <person name="Huettel B."/>
            <person name="Barry K.W."/>
            <person name="Haridas S."/>
            <person name="Chen C."/>
            <person name="Bauer D."/>
            <person name="Andreopoulos W."/>
            <person name="Pangilinan J."/>
            <person name="LaButti K."/>
            <person name="Riley R."/>
            <person name="Lipzen A."/>
            <person name="Clum A."/>
            <person name="Drula E."/>
            <person name="Henrissat B."/>
            <person name="Kohler A."/>
            <person name="Grigoriev I.V."/>
            <person name="Martin F.M."/>
            <person name="Hacquard S."/>
        </authorList>
    </citation>
    <scope>NUCLEOTIDE SEQUENCE</scope>
    <source>
        <strain evidence="1">FSSC 5 MPI-SDFR-AT-0091</strain>
    </source>
</reference>
<sequence length="226" mass="25558">MEDGVSVADIFALDNHPESTVLVEDLFRDIDSPALLDEITRAYYTHRKPVLVPWGPLMEFMTSEVVRWKGRDGPRDTNASPTRALFKEQSKPWLWIVESHCIAVWGAIRTFVSLALRHSVHPSIRAGVRRNIVNSALNELRRDFEHKCREIVDGFTDVHPAQFVSHAWQPRGEGTNRMLEIVDKIMEWASRAASEDPESTGETNHSHFASAAESWALANVCLEVSS</sequence>
<organism evidence="1 2">
    <name type="scientific">Fusarium solani</name>
    <name type="common">Filamentous fungus</name>
    <dbReference type="NCBI Taxonomy" id="169388"/>
    <lineage>
        <taxon>Eukaryota</taxon>
        <taxon>Fungi</taxon>
        <taxon>Dikarya</taxon>
        <taxon>Ascomycota</taxon>
        <taxon>Pezizomycotina</taxon>
        <taxon>Sordariomycetes</taxon>
        <taxon>Hypocreomycetidae</taxon>
        <taxon>Hypocreales</taxon>
        <taxon>Nectriaceae</taxon>
        <taxon>Fusarium</taxon>
        <taxon>Fusarium solani species complex</taxon>
    </lineage>
</organism>
<evidence type="ECO:0000313" key="1">
    <source>
        <dbReference type="EMBL" id="KAH7248382.1"/>
    </source>
</evidence>
<proteinExistence type="predicted"/>
<evidence type="ECO:0000313" key="2">
    <source>
        <dbReference type="Proteomes" id="UP000736672"/>
    </source>
</evidence>
<accession>A0A9P9K3Y4</accession>
<protein>
    <submittedName>
        <fullName evidence="1">Uncharacterized protein</fullName>
    </submittedName>
</protein>
<name>A0A9P9K3Y4_FUSSL</name>
<dbReference type="Proteomes" id="UP000736672">
    <property type="component" value="Unassembled WGS sequence"/>
</dbReference>
<dbReference type="OrthoDB" id="5061070at2759"/>
<dbReference type="EMBL" id="JAGTJS010000014">
    <property type="protein sequence ID" value="KAH7248382.1"/>
    <property type="molecule type" value="Genomic_DNA"/>
</dbReference>
<dbReference type="AlphaFoldDB" id="A0A9P9K3Y4"/>